<dbReference type="PATRIC" id="fig|1449336.4.peg.870"/>
<dbReference type="AlphaFoldDB" id="A0A0R2I4C1"/>
<reference evidence="2 3" key="1">
    <citation type="journal article" date="2015" name="Genome Announc.">
        <title>Expanding the biotechnology potential of lactobacilli through comparative genomics of 213 strains and associated genera.</title>
        <authorList>
            <person name="Sun Z."/>
            <person name="Harris H.M."/>
            <person name="McCann A."/>
            <person name="Guo C."/>
            <person name="Argimon S."/>
            <person name="Zhang W."/>
            <person name="Yang X."/>
            <person name="Jeffery I.B."/>
            <person name="Cooney J.C."/>
            <person name="Kagawa T.F."/>
            <person name="Liu W."/>
            <person name="Song Y."/>
            <person name="Salvetti E."/>
            <person name="Wrobel A."/>
            <person name="Rasinkangas P."/>
            <person name="Parkhill J."/>
            <person name="Rea M.C."/>
            <person name="O'Sullivan O."/>
            <person name="Ritari J."/>
            <person name="Douillard F.P."/>
            <person name="Paul Ross R."/>
            <person name="Yang R."/>
            <person name="Briner A.E."/>
            <person name="Felis G.E."/>
            <person name="de Vos W.M."/>
            <person name="Barrangou R."/>
            <person name="Klaenhammer T.R."/>
            <person name="Caufield P.W."/>
            <person name="Cui Y."/>
            <person name="Zhang H."/>
            <person name="O'Toole P.W."/>
        </authorList>
    </citation>
    <scope>NUCLEOTIDE SEQUENCE [LARGE SCALE GENOMIC DNA]</scope>
    <source>
        <strain evidence="2 3">DSM 20623</strain>
    </source>
</reference>
<keyword evidence="1" id="KW-0472">Membrane</keyword>
<comment type="caution">
    <text evidence="2">The sequence shown here is derived from an EMBL/GenBank/DDBJ whole genome shotgun (WGS) entry which is preliminary data.</text>
</comment>
<dbReference type="Proteomes" id="UP000051658">
    <property type="component" value="Unassembled WGS sequence"/>
</dbReference>
<accession>A0A0R2I4C1</accession>
<protein>
    <submittedName>
        <fullName evidence="2">GGDEF domain protein</fullName>
    </submittedName>
</protein>
<dbReference type="GeneID" id="89589927"/>
<sequence>MKNNQLLSDLSLLGFLLLNFIVAIFVGMNPERFAQNIIFMNIAMILAIITYFTTITMGLVLNLLFIFGQGSYALFLATTNSQSVSLNLYFWLVMTPLFSVMVYLFSYHTKELQAENHQLERKTRQLGTLDEETRLRTMTAYKEDALVFMSTSRRFNLPVSMVVIQVKYWNELQRMLDDEQISEVIKRVTRSTKEAIRDNDVLYVLDREHLTWGLLLFTDQDGSKIVTDRIKEFFEKSAKEFSDLHTVDLVIQAGAAQFDKETIHTPYDFVEAAIKELEYDV</sequence>
<dbReference type="EMBL" id="JQBS01000024">
    <property type="protein sequence ID" value="KRN56602.1"/>
    <property type="molecule type" value="Genomic_DNA"/>
</dbReference>
<evidence type="ECO:0000256" key="1">
    <source>
        <dbReference type="SAM" id="Phobius"/>
    </source>
</evidence>
<dbReference type="RefSeq" id="WP_034573122.1">
    <property type="nucleotide sequence ID" value="NZ_JQBS01000024.1"/>
</dbReference>
<evidence type="ECO:0000313" key="2">
    <source>
        <dbReference type="EMBL" id="KRN56602.1"/>
    </source>
</evidence>
<dbReference type="eggNOG" id="COG3706">
    <property type="taxonomic scope" value="Bacteria"/>
</dbReference>
<feature type="transmembrane region" description="Helical" evidence="1">
    <location>
        <begin position="38"/>
        <end position="68"/>
    </location>
</feature>
<keyword evidence="1" id="KW-0812">Transmembrane</keyword>
<gene>
    <name evidence="2" type="ORF">IV74_GL000850</name>
</gene>
<proteinExistence type="predicted"/>
<evidence type="ECO:0000313" key="3">
    <source>
        <dbReference type="Proteomes" id="UP000051658"/>
    </source>
</evidence>
<name>A0A0R2I4C1_CARDV</name>
<dbReference type="Gene3D" id="3.30.70.270">
    <property type="match status" value="1"/>
</dbReference>
<organism evidence="2 3">
    <name type="scientific">Carnobacterium divergens DSM 20623</name>
    <dbReference type="NCBI Taxonomy" id="1449336"/>
    <lineage>
        <taxon>Bacteria</taxon>
        <taxon>Bacillati</taxon>
        <taxon>Bacillota</taxon>
        <taxon>Bacilli</taxon>
        <taxon>Lactobacillales</taxon>
        <taxon>Carnobacteriaceae</taxon>
        <taxon>Carnobacterium</taxon>
    </lineage>
</organism>
<keyword evidence="1" id="KW-1133">Transmembrane helix</keyword>
<dbReference type="InterPro" id="IPR043128">
    <property type="entry name" value="Rev_trsase/Diguanyl_cyclase"/>
</dbReference>
<feature type="transmembrane region" description="Helical" evidence="1">
    <location>
        <begin position="88"/>
        <end position="107"/>
    </location>
</feature>
<keyword evidence="3" id="KW-1185">Reference proteome</keyword>
<feature type="transmembrane region" description="Helical" evidence="1">
    <location>
        <begin position="6"/>
        <end position="26"/>
    </location>
</feature>